<evidence type="ECO:0000313" key="5">
    <source>
        <dbReference type="Proteomes" id="UP001201873"/>
    </source>
</evidence>
<gene>
    <name evidence="4" type="ORF">MXD59_25030</name>
</gene>
<dbReference type="Pfam" id="PF13458">
    <property type="entry name" value="Peripla_BP_6"/>
    <property type="match status" value="1"/>
</dbReference>
<reference evidence="4 5" key="1">
    <citation type="submission" date="2022-04" db="EMBL/GenBank/DDBJ databases">
        <title>Genome diversity in the genus Frankia.</title>
        <authorList>
            <person name="Carlos-Shanley C."/>
            <person name="Hahn D."/>
        </authorList>
    </citation>
    <scope>NUCLEOTIDE SEQUENCE [LARGE SCALE GENOMIC DNA]</scope>
    <source>
        <strain evidence="4 5">Ag45/Mut15</strain>
    </source>
</reference>
<accession>A0ABT0K5C8</accession>
<proteinExistence type="inferred from homology"/>
<dbReference type="SUPFAM" id="SSF53822">
    <property type="entry name" value="Periplasmic binding protein-like I"/>
    <property type="match status" value="1"/>
</dbReference>
<dbReference type="CDD" id="cd06341">
    <property type="entry name" value="PBP1_ABC_ligand_binding-like"/>
    <property type="match status" value="1"/>
</dbReference>
<dbReference type="PANTHER" id="PTHR47235">
    <property type="entry name" value="BLR6548 PROTEIN"/>
    <property type="match status" value="1"/>
</dbReference>
<evidence type="ECO:0000256" key="2">
    <source>
        <dbReference type="ARBA" id="ARBA00022729"/>
    </source>
</evidence>
<comment type="similarity">
    <text evidence="1">Belongs to the leucine-binding protein family.</text>
</comment>
<name>A0ABT0K5C8_9ACTN</name>
<dbReference type="EMBL" id="JALKFT010000057">
    <property type="protein sequence ID" value="MCK9878983.1"/>
    <property type="molecule type" value="Genomic_DNA"/>
</dbReference>
<dbReference type="Proteomes" id="UP001201873">
    <property type="component" value="Unassembled WGS sequence"/>
</dbReference>
<evidence type="ECO:0000259" key="3">
    <source>
        <dbReference type="Pfam" id="PF13458"/>
    </source>
</evidence>
<dbReference type="PANTHER" id="PTHR47235:SF1">
    <property type="entry name" value="BLR6548 PROTEIN"/>
    <property type="match status" value="1"/>
</dbReference>
<organism evidence="4 5">
    <name type="scientific">Frankia umida</name>
    <dbReference type="NCBI Taxonomy" id="573489"/>
    <lineage>
        <taxon>Bacteria</taxon>
        <taxon>Bacillati</taxon>
        <taxon>Actinomycetota</taxon>
        <taxon>Actinomycetes</taxon>
        <taxon>Frankiales</taxon>
        <taxon>Frankiaceae</taxon>
        <taxon>Frankia</taxon>
    </lineage>
</organism>
<dbReference type="Gene3D" id="3.40.50.2300">
    <property type="match status" value="2"/>
</dbReference>
<keyword evidence="2" id="KW-0732">Signal</keyword>
<feature type="domain" description="Leucine-binding protein" evidence="3">
    <location>
        <begin position="17"/>
        <end position="367"/>
    </location>
</feature>
<dbReference type="InterPro" id="IPR028081">
    <property type="entry name" value="Leu-bd"/>
</dbReference>
<keyword evidence="5" id="KW-1185">Reference proteome</keyword>
<evidence type="ECO:0000313" key="4">
    <source>
        <dbReference type="EMBL" id="MCK9878983.1"/>
    </source>
</evidence>
<evidence type="ECO:0000256" key="1">
    <source>
        <dbReference type="ARBA" id="ARBA00010062"/>
    </source>
</evidence>
<comment type="caution">
    <text evidence="4">The sequence shown here is derived from an EMBL/GenBank/DDBJ whole genome shotgun (WGS) entry which is preliminary data.</text>
</comment>
<dbReference type="RefSeq" id="WP_248827037.1">
    <property type="nucleotide sequence ID" value="NZ_JALKFT010000057.1"/>
</dbReference>
<sequence length="388" mass="40710">MASSASSCNTPGVSRNEVRIGLVYPDSGALARTFQPVRSGLNARLGVVNESGGVHGRQIHYTWSDDRGRADTNAVVSRGLVEKDHAFAVIEATAASSGGAGYLAAENVPVVGIGTDAAWSRYRNMFTYALPSSATPAAEVVTTLGAYAREQGGSRALVVGDPAGLHITDDIAEQMRASFVSVRIPTLSANADESPTDSQIREIIRLIRTEQVDTLASTLTTDTFARIVAAVRQAGVPLKVILSGSQPPGDDLLREYGPLLAGLTTYLIISPDSASPSAAAYRAATARFAPELDDSLSVLAETGYLLGDMFVRGLEASGPCPTRQSFITGLRAVKNYTAGGLIPTVDFERDFGRAPVCYPFTAVNATGTDLVLVSPNFCGERVTPGSAH</sequence>
<dbReference type="InterPro" id="IPR028082">
    <property type="entry name" value="Peripla_BP_I"/>
</dbReference>
<protein>
    <submittedName>
        <fullName evidence="4">ABC transporter substrate-binding protein</fullName>
    </submittedName>
</protein>